<evidence type="ECO:0000313" key="8">
    <source>
        <dbReference type="EMBL" id="KKA18830.1"/>
    </source>
</evidence>
<dbReference type="GO" id="GO:0000166">
    <property type="term" value="F:nucleotide binding"/>
    <property type="evidence" value="ECO:0007669"/>
    <property type="project" value="InterPro"/>
</dbReference>
<dbReference type="GeneID" id="25319498"/>
<evidence type="ECO:0000313" key="9">
    <source>
        <dbReference type="Proteomes" id="UP000053958"/>
    </source>
</evidence>
<dbReference type="EMBL" id="LASV01000415">
    <property type="protein sequence ID" value="KKA18830.1"/>
    <property type="molecule type" value="Genomic_DNA"/>
</dbReference>
<comment type="similarity">
    <text evidence="1">Belongs to the Gfo/Idh/MocA family.</text>
</comment>
<evidence type="ECO:0000256" key="3">
    <source>
        <dbReference type="ARBA" id="ARBA00038984"/>
    </source>
</evidence>
<dbReference type="Gene3D" id="3.30.360.10">
    <property type="entry name" value="Dihydrodipicolinate Reductase, domain 2"/>
    <property type="match status" value="1"/>
</dbReference>
<dbReference type="OrthoDB" id="6417021at2759"/>
<dbReference type="SUPFAM" id="SSF55347">
    <property type="entry name" value="Glyceraldehyde-3-phosphate dehydrogenase-like, C-terminal domain"/>
    <property type="match status" value="1"/>
</dbReference>
<dbReference type="Pfam" id="PF01408">
    <property type="entry name" value="GFO_IDH_MocA"/>
    <property type="match status" value="1"/>
</dbReference>
<protein>
    <recommendedName>
        <fullName evidence="3">D-xylose 1-dehydrogenase (NADP(+), D-xylono-1,5-lactone-forming)</fullName>
        <ecNumber evidence="3">1.1.1.179</ecNumber>
    </recommendedName>
    <alternativeName>
        <fullName evidence="4">D-xylose-NADP dehydrogenase</fullName>
    </alternativeName>
</protein>
<comment type="catalytic activity">
    <reaction evidence="5">
        <text>D-xylose + NADP(+) = D-xylono-1,5-lactone + NADPH + H(+)</text>
        <dbReference type="Rhea" id="RHEA:22000"/>
        <dbReference type="ChEBI" id="CHEBI:15378"/>
        <dbReference type="ChEBI" id="CHEBI:15867"/>
        <dbReference type="ChEBI" id="CHEBI:53455"/>
        <dbReference type="ChEBI" id="CHEBI:57783"/>
        <dbReference type="ChEBI" id="CHEBI:58349"/>
        <dbReference type="EC" id="1.1.1.179"/>
    </reaction>
</comment>
<evidence type="ECO:0000259" key="7">
    <source>
        <dbReference type="Pfam" id="PF22725"/>
    </source>
</evidence>
<sequence>MGLGQSQTTELLEKLRGRQADIKDIINTESILYTMPLLNFLHRIYTSIRPPTAPKQDDALRFGLLGASNIAPLALIAPAKSHPEVIVAAVAARDRKKAEAYAKKHQIPIVHDSYQALLDDPAISCVYIALPNSLHYEWALRALRAGKHVLLEKPSVSNAVEARALFEHPLVTAPNAPVLLEAFHYRFHPAWQTFLSLIRRDPLAGPVVRASVYQYAPKGFMPEDDIRFQYALAGGCMMDFGTYNLSCLRQILDDARPEVLSASYRGMPPPRKKGLQPEPQIDQAITATYRSRSGAIGHLEADLATAGGFPAFLPASWTKNWPSIGWPKCVIELGEKTVDESSSSSSTEGTSHTVQRTVTLWNHLQPTFYHRIDVRDTHTIRQGSQVVRRWTESKQIKAYDWPEKHPGRNNNSGAAWWTTYRYQLEEFVHRVKGRAGSRVWIDGADSIAQMEVIDRTYEKAGLAVRPTSSFTV</sequence>
<keyword evidence="9" id="KW-1185">Reference proteome</keyword>
<dbReference type="InterPro" id="IPR055170">
    <property type="entry name" value="GFO_IDH_MocA-like_dom"/>
</dbReference>
<feature type="domain" description="GFO/IDH/MocA-like oxidoreductase" evidence="7">
    <location>
        <begin position="208"/>
        <end position="308"/>
    </location>
</feature>
<dbReference type="RefSeq" id="XP_013325442.1">
    <property type="nucleotide sequence ID" value="XM_013469988.1"/>
</dbReference>
<organism evidence="8 9">
    <name type="scientific">Rasamsonia emersonii (strain ATCC 16479 / CBS 393.64 / IMI 116815)</name>
    <dbReference type="NCBI Taxonomy" id="1408163"/>
    <lineage>
        <taxon>Eukaryota</taxon>
        <taxon>Fungi</taxon>
        <taxon>Dikarya</taxon>
        <taxon>Ascomycota</taxon>
        <taxon>Pezizomycotina</taxon>
        <taxon>Eurotiomycetes</taxon>
        <taxon>Eurotiomycetidae</taxon>
        <taxon>Eurotiales</taxon>
        <taxon>Trichocomaceae</taxon>
        <taxon>Rasamsonia</taxon>
    </lineage>
</organism>
<evidence type="ECO:0000256" key="2">
    <source>
        <dbReference type="ARBA" id="ARBA00023002"/>
    </source>
</evidence>
<dbReference type="Gene3D" id="3.40.50.720">
    <property type="entry name" value="NAD(P)-binding Rossmann-like Domain"/>
    <property type="match status" value="1"/>
</dbReference>
<reference evidence="8 9" key="1">
    <citation type="submission" date="2015-04" db="EMBL/GenBank/DDBJ databases">
        <authorList>
            <person name="Heijne W.H."/>
            <person name="Fedorova N.D."/>
            <person name="Nierman W.C."/>
            <person name="Vollebregt A.W."/>
            <person name="Zhao Z."/>
            <person name="Wu L."/>
            <person name="Kumar M."/>
            <person name="Stam H."/>
            <person name="van den Berg M.A."/>
            <person name="Pel H.J."/>
        </authorList>
    </citation>
    <scope>NUCLEOTIDE SEQUENCE [LARGE SCALE GENOMIC DNA]</scope>
    <source>
        <strain evidence="8 9">CBS 393.64</strain>
    </source>
</reference>
<proteinExistence type="inferred from homology"/>
<dbReference type="InterPro" id="IPR050984">
    <property type="entry name" value="Gfo/Idh/MocA_domain"/>
</dbReference>
<gene>
    <name evidence="8" type="ORF">T310_7222</name>
</gene>
<dbReference type="Pfam" id="PF22725">
    <property type="entry name" value="GFO_IDH_MocA_C3"/>
    <property type="match status" value="1"/>
</dbReference>
<evidence type="ECO:0000256" key="5">
    <source>
        <dbReference type="ARBA" id="ARBA00049233"/>
    </source>
</evidence>
<dbReference type="EC" id="1.1.1.179" evidence="3"/>
<dbReference type="InterPro" id="IPR036291">
    <property type="entry name" value="NAD(P)-bd_dom_sf"/>
</dbReference>
<dbReference type="AlphaFoldDB" id="A0A0F4YL49"/>
<keyword evidence="2" id="KW-0560">Oxidoreductase</keyword>
<dbReference type="GO" id="GO:0047837">
    <property type="term" value="F:D-xylose 1-dehydrogenase (NADP+) activity"/>
    <property type="evidence" value="ECO:0007669"/>
    <property type="project" value="UniProtKB-EC"/>
</dbReference>
<evidence type="ECO:0000256" key="4">
    <source>
        <dbReference type="ARBA" id="ARBA00042988"/>
    </source>
</evidence>
<comment type="caution">
    <text evidence="8">The sequence shown here is derived from an EMBL/GenBank/DDBJ whole genome shotgun (WGS) entry which is preliminary data.</text>
</comment>
<accession>A0A0F4YL49</accession>
<dbReference type="InterPro" id="IPR000683">
    <property type="entry name" value="Gfo/Idh/MocA-like_OxRdtase_N"/>
</dbReference>
<dbReference type="Proteomes" id="UP000053958">
    <property type="component" value="Unassembled WGS sequence"/>
</dbReference>
<name>A0A0F4YL49_RASE3</name>
<evidence type="ECO:0000256" key="1">
    <source>
        <dbReference type="ARBA" id="ARBA00010928"/>
    </source>
</evidence>
<dbReference type="PANTHER" id="PTHR22604:SF105">
    <property type="entry name" value="TRANS-1,2-DIHYDROBENZENE-1,2-DIOL DEHYDROGENASE"/>
    <property type="match status" value="1"/>
</dbReference>
<dbReference type="SUPFAM" id="SSF51735">
    <property type="entry name" value="NAD(P)-binding Rossmann-fold domains"/>
    <property type="match status" value="1"/>
</dbReference>
<dbReference type="PANTHER" id="PTHR22604">
    <property type="entry name" value="OXIDOREDUCTASES"/>
    <property type="match status" value="1"/>
</dbReference>
<evidence type="ECO:0000259" key="6">
    <source>
        <dbReference type="Pfam" id="PF01408"/>
    </source>
</evidence>
<feature type="domain" description="Gfo/Idh/MocA-like oxidoreductase N-terminal" evidence="6">
    <location>
        <begin position="60"/>
        <end position="167"/>
    </location>
</feature>
<dbReference type="STRING" id="1408163.A0A0F4YL49"/>